<dbReference type="RefSeq" id="WP_229157269.1">
    <property type="nucleotide sequence ID" value="NZ_JAJEWP010000001.1"/>
</dbReference>
<protein>
    <submittedName>
        <fullName evidence="1">5-oxoprolinase subunit PxpA</fullName>
    </submittedName>
</protein>
<sequence length="251" mass="27675">MSDTEKQSLRLNCDLGESFGPWQMGDDDRIMPFVDMASVACGFHAGDPLVIQRAIRFSKVHGVGLGAHPAYPDLQGFGRRSMQLSRSELIAMLHYQVAALDGMAACQDVSLQYIKPHGALYNDMMRDEAILLSVLQAVADYHRPLPLVVQATEQWQHHQSLAQPLGVMLWFEAFADRRYGDDGRLLPRHQPGAVLGIEQMLGQVQQLMTTQTITSLSGRTLHVKADTLCVHGDNDDAIAGVKAIRELLASS</sequence>
<dbReference type="Pfam" id="PF03746">
    <property type="entry name" value="LamB_YcsF"/>
    <property type="match status" value="1"/>
</dbReference>
<dbReference type="InterPro" id="IPR005501">
    <property type="entry name" value="LamB/YcsF/PxpA-like"/>
</dbReference>
<dbReference type="Proteomes" id="UP001520878">
    <property type="component" value="Unassembled WGS sequence"/>
</dbReference>
<comment type="caution">
    <text evidence="1">The sequence shown here is derived from an EMBL/GenBank/DDBJ whole genome shotgun (WGS) entry which is preliminary data.</text>
</comment>
<dbReference type="Gene3D" id="3.20.20.370">
    <property type="entry name" value="Glycoside hydrolase/deacetylase"/>
    <property type="match status" value="1"/>
</dbReference>
<evidence type="ECO:0000313" key="2">
    <source>
        <dbReference type="Proteomes" id="UP001520878"/>
    </source>
</evidence>
<dbReference type="NCBIfam" id="NF003814">
    <property type="entry name" value="PRK05406.1-3"/>
    <property type="match status" value="1"/>
</dbReference>
<keyword evidence="2" id="KW-1185">Reference proteome</keyword>
<gene>
    <name evidence="1" type="ORF">LJ739_03820</name>
</gene>
<dbReference type="NCBIfam" id="NF003816">
    <property type="entry name" value="PRK05406.1-5"/>
    <property type="match status" value="1"/>
</dbReference>
<dbReference type="PANTHER" id="PTHR30292:SF0">
    <property type="entry name" value="5-OXOPROLINASE SUBUNIT A"/>
    <property type="match status" value="1"/>
</dbReference>
<dbReference type="InterPro" id="IPR011330">
    <property type="entry name" value="Glyco_hydro/deAcase_b/a-brl"/>
</dbReference>
<accession>A0ABS8G4D7</accession>
<organism evidence="1 2">
    <name type="scientific">Fluctibacter halophilus</name>
    <dbReference type="NCBI Taxonomy" id="226011"/>
    <lineage>
        <taxon>Bacteria</taxon>
        <taxon>Pseudomonadati</taxon>
        <taxon>Pseudomonadota</taxon>
        <taxon>Gammaproteobacteria</taxon>
        <taxon>Alteromonadales</taxon>
        <taxon>Alteromonadaceae</taxon>
        <taxon>Fluctibacter</taxon>
    </lineage>
</organism>
<dbReference type="SUPFAM" id="SSF88713">
    <property type="entry name" value="Glycoside hydrolase/deacetylase"/>
    <property type="match status" value="1"/>
</dbReference>
<reference evidence="1 2" key="1">
    <citation type="submission" date="2021-10" db="EMBL/GenBank/DDBJ databases">
        <title>Draft genome of Aestuariibacter halophilus JC2043.</title>
        <authorList>
            <person name="Emsley S.A."/>
            <person name="Pfannmuller K.M."/>
            <person name="Ushijima B."/>
            <person name="Saw J.H."/>
            <person name="Videau P."/>
        </authorList>
    </citation>
    <scope>NUCLEOTIDE SEQUENCE [LARGE SCALE GENOMIC DNA]</scope>
    <source>
        <strain evidence="1 2">JC2043</strain>
    </source>
</reference>
<name>A0ABS8G4D7_9ALTE</name>
<dbReference type="PANTHER" id="PTHR30292">
    <property type="entry name" value="UNCHARACTERIZED PROTEIN YBGL-RELATED"/>
    <property type="match status" value="1"/>
</dbReference>
<proteinExistence type="predicted"/>
<evidence type="ECO:0000313" key="1">
    <source>
        <dbReference type="EMBL" id="MCC2615364.1"/>
    </source>
</evidence>
<dbReference type="EMBL" id="JAJEWP010000001">
    <property type="protein sequence ID" value="MCC2615364.1"/>
    <property type="molecule type" value="Genomic_DNA"/>
</dbReference>
<dbReference type="CDD" id="cd10787">
    <property type="entry name" value="LamB_YcsF_like"/>
    <property type="match status" value="1"/>
</dbReference>